<keyword evidence="1" id="KW-0805">Transcription regulation</keyword>
<comment type="caution">
    <text evidence="4">The sequence shown here is derived from an EMBL/GenBank/DDBJ whole genome shotgun (WGS) entry which is preliminary data.</text>
</comment>
<dbReference type="PANTHER" id="PTHR43130:SF3">
    <property type="entry name" value="HTH-TYPE TRANSCRIPTIONAL REGULATOR RV1931C"/>
    <property type="match status" value="1"/>
</dbReference>
<evidence type="ECO:0000256" key="1">
    <source>
        <dbReference type="ARBA" id="ARBA00023015"/>
    </source>
</evidence>
<dbReference type="InterPro" id="IPR002818">
    <property type="entry name" value="DJ-1/PfpI"/>
</dbReference>
<dbReference type="InterPro" id="IPR029062">
    <property type="entry name" value="Class_I_gatase-like"/>
</dbReference>
<gene>
    <name evidence="4" type="ORF">V1Y59_02480</name>
</gene>
<evidence type="ECO:0000256" key="2">
    <source>
        <dbReference type="ARBA" id="ARBA00023163"/>
    </source>
</evidence>
<reference evidence="4 5" key="1">
    <citation type="submission" date="2024-01" db="EMBL/GenBank/DDBJ databases">
        <title>Draft genome sequence of Gordonia sp. PKS22-38.</title>
        <authorList>
            <person name="Suphannarot A."/>
            <person name="Mingma R."/>
        </authorList>
    </citation>
    <scope>NUCLEOTIDE SEQUENCE [LARGE SCALE GENOMIC DNA]</scope>
    <source>
        <strain evidence="4 5">PKS22-38</strain>
    </source>
</reference>
<keyword evidence="5" id="KW-1185">Reference proteome</keyword>
<feature type="domain" description="HTH araC/xylS-type" evidence="3">
    <location>
        <begin position="214"/>
        <end position="312"/>
    </location>
</feature>
<dbReference type="Pfam" id="PF01965">
    <property type="entry name" value="DJ-1_PfpI"/>
    <property type="match status" value="1"/>
</dbReference>
<evidence type="ECO:0000313" key="4">
    <source>
        <dbReference type="EMBL" id="MEE4021931.1"/>
    </source>
</evidence>
<dbReference type="PANTHER" id="PTHR43130">
    <property type="entry name" value="ARAC-FAMILY TRANSCRIPTIONAL REGULATOR"/>
    <property type="match status" value="1"/>
</dbReference>
<dbReference type="SUPFAM" id="SSF52317">
    <property type="entry name" value="Class I glutamine amidotransferase-like"/>
    <property type="match status" value="1"/>
</dbReference>
<evidence type="ECO:0000259" key="3">
    <source>
        <dbReference type="PROSITE" id="PS01124"/>
    </source>
</evidence>
<dbReference type="CDD" id="cd03137">
    <property type="entry name" value="GATase1_AraC_1"/>
    <property type="match status" value="1"/>
</dbReference>
<evidence type="ECO:0000313" key="5">
    <source>
        <dbReference type="Proteomes" id="UP001335729"/>
    </source>
</evidence>
<dbReference type="Gene3D" id="3.40.50.880">
    <property type="match status" value="1"/>
</dbReference>
<organism evidence="4 5">
    <name type="scientific">Gordonia prachuapensis</name>
    <dbReference type="NCBI Taxonomy" id="3115651"/>
    <lineage>
        <taxon>Bacteria</taxon>
        <taxon>Bacillati</taxon>
        <taxon>Actinomycetota</taxon>
        <taxon>Actinomycetes</taxon>
        <taxon>Mycobacteriales</taxon>
        <taxon>Gordoniaceae</taxon>
        <taxon>Gordonia</taxon>
    </lineage>
</organism>
<proteinExistence type="predicted"/>
<sequence length="328" mass="35186">MIQVRALALDGVSSFDLACAVQTFARGPEPAGRPDGFELTVCGPTPGIIPSPDGFDLQVSKGLEALSAADIIIVPGRHPVDAAAPTNVIDALHAAHARGTIVASICIGAFVLAQAGLLDGRDATTHWAYTRRLADEFPAIRVHPEPLYIDDGDILTSAGLAAGLDLCLHIVRRTAGTAAAARLARWNVVGPHREGGQAQFIPCYRPPVSSAGLGPVQSWIRENLDKPLALDDIAARVHISTRTLNRRFLAEVGMTPKQWIIEQRVAAARELLEDDSISIETVARRTGFPSTTALRKQLRIRTSSTPSGYRRTFAERSANPDTVHAPER</sequence>
<dbReference type="InterPro" id="IPR018060">
    <property type="entry name" value="HTH_AraC"/>
</dbReference>
<dbReference type="PROSITE" id="PS01124">
    <property type="entry name" value="HTH_ARAC_FAMILY_2"/>
    <property type="match status" value="1"/>
</dbReference>
<name>A0ABU7MPQ0_9ACTN</name>
<dbReference type="Proteomes" id="UP001335729">
    <property type="component" value="Unassembled WGS sequence"/>
</dbReference>
<dbReference type="RefSeq" id="WP_330503258.1">
    <property type="nucleotide sequence ID" value="NZ_JAZDUE010000002.1"/>
</dbReference>
<protein>
    <submittedName>
        <fullName evidence="4">Helix-turn-helix domain-containing protein</fullName>
    </submittedName>
</protein>
<dbReference type="SMART" id="SM00342">
    <property type="entry name" value="HTH_ARAC"/>
    <property type="match status" value="1"/>
</dbReference>
<dbReference type="Pfam" id="PF12833">
    <property type="entry name" value="HTH_18"/>
    <property type="match status" value="1"/>
</dbReference>
<dbReference type="SUPFAM" id="SSF46689">
    <property type="entry name" value="Homeodomain-like"/>
    <property type="match status" value="2"/>
</dbReference>
<dbReference type="InterPro" id="IPR052158">
    <property type="entry name" value="INH-QAR"/>
</dbReference>
<dbReference type="EMBL" id="JAZDUE010000002">
    <property type="protein sequence ID" value="MEE4021931.1"/>
    <property type="molecule type" value="Genomic_DNA"/>
</dbReference>
<dbReference type="InterPro" id="IPR009057">
    <property type="entry name" value="Homeodomain-like_sf"/>
</dbReference>
<dbReference type="Gene3D" id="1.10.10.60">
    <property type="entry name" value="Homeodomain-like"/>
    <property type="match status" value="1"/>
</dbReference>
<accession>A0ABU7MPQ0</accession>
<keyword evidence="2" id="KW-0804">Transcription</keyword>